<accession>A0A8S3VKC2</accession>
<dbReference type="Proteomes" id="UP000683360">
    <property type="component" value="Unassembled WGS sequence"/>
</dbReference>
<dbReference type="EMBL" id="CAJPWZ010003339">
    <property type="protein sequence ID" value="CAG2258166.1"/>
    <property type="molecule type" value="Genomic_DNA"/>
</dbReference>
<feature type="compositionally biased region" description="Basic and acidic residues" evidence="1">
    <location>
        <begin position="334"/>
        <end position="346"/>
    </location>
</feature>
<proteinExistence type="predicted"/>
<evidence type="ECO:0000313" key="3">
    <source>
        <dbReference type="Proteomes" id="UP000683360"/>
    </source>
</evidence>
<feature type="region of interest" description="Disordered" evidence="1">
    <location>
        <begin position="325"/>
        <end position="346"/>
    </location>
</feature>
<keyword evidence="3" id="KW-1185">Reference proteome</keyword>
<sequence length="346" mass="39815">MATPGNIRCARCSMVVLDVFNAVMQDLMQHQPISAPDLYKMIMKDKYFRRQKLNSDEMHTIQTLVNEGFSKLDFSIIYKIAKYFRGFIPPPTRNWGANPLLNEIDIGDDVERIRRKRNRFVHQINANISEEDMNDFFDTVIEIGKRIDKDLNKIGLNSFEKTIQHYRSCSMEPETTDKYIRALQKIESLEKKLTVQIDGKELHFYEGKSIAHVIANVEESLNGEQTTALKLIFHDVKDEDEQIELLNKLCSENNINTENIKFICATKECIAVLVFLQNSFLVESTLLLSEVNLFVQKIISSTGMKFVNDKVFDIVIVSSEDESAESLLDQSNESVHDFKEPDTKGQ</sequence>
<reference evidence="2" key="1">
    <citation type="submission" date="2021-03" db="EMBL/GenBank/DDBJ databases">
        <authorList>
            <person name="Bekaert M."/>
        </authorList>
    </citation>
    <scope>NUCLEOTIDE SEQUENCE</scope>
</reference>
<gene>
    <name evidence="2" type="ORF">MEDL_69375</name>
</gene>
<dbReference type="OrthoDB" id="6112132at2759"/>
<dbReference type="AlphaFoldDB" id="A0A8S3VKC2"/>
<protein>
    <recommendedName>
        <fullName evidence="4">DZIP3-like HEPN domain-containing protein</fullName>
    </recommendedName>
</protein>
<name>A0A8S3VKC2_MYTED</name>
<organism evidence="2 3">
    <name type="scientific">Mytilus edulis</name>
    <name type="common">Blue mussel</name>
    <dbReference type="NCBI Taxonomy" id="6550"/>
    <lineage>
        <taxon>Eukaryota</taxon>
        <taxon>Metazoa</taxon>
        <taxon>Spiralia</taxon>
        <taxon>Lophotrochozoa</taxon>
        <taxon>Mollusca</taxon>
        <taxon>Bivalvia</taxon>
        <taxon>Autobranchia</taxon>
        <taxon>Pteriomorphia</taxon>
        <taxon>Mytilida</taxon>
        <taxon>Mytiloidea</taxon>
        <taxon>Mytilidae</taxon>
        <taxon>Mytilinae</taxon>
        <taxon>Mytilus</taxon>
    </lineage>
</organism>
<evidence type="ECO:0000256" key="1">
    <source>
        <dbReference type="SAM" id="MobiDB-lite"/>
    </source>
</evidence>
<comment type="caution">
    <text evidence="2">The sequence shown here is derived from an EMBL/GenBank/DDBJ whole genome shotgun (WGS) entry which is preliminary data.</text>
</comment>
<evidence type="ECO:0000313" key="2">
    <source>
        <dbReference type="EMBL" id="CAG2258166.1"/>
    </source>
</evidence>
<evidence type="ECO:0008006" key="4">
    <source>
        <dbReference type="Google" id="ProtNLM"/>
    </source>
</evidence>